<dbReference type="AlphaFoldDB" id="A0A6A6RFC0"/>
<evidence type="ECO:0000259" key="1">
    <source>
        <dbReference type="PROSITE" id="PS50056"/>
    </source>
</evidence>
<protein>
    <recommendedName>
        <fullName evidence="1">Tyrosine specific protein phosphatases domain-containing protein</fullName>
    </recommendedName>
</protein>
<evidence type="ECO:0000313" key="2">
    <source>
        <dbReference type="EMBL" id="KAF2634036.1"/>
    </source>
</evidence>
<keyword evidence="3" id="KW-1185">Reference proteome</keyword>
<dbReference type="Gene3D" id="3.90.190.10">
    <property type="entry name" value="Protein tyrosine phosphatase superfamily"/>
    <property type="match status" value="1"/>
</dbReference>
<evidence type="ECO:0000313" key="3">
    <source>
        <dbReference type="Proteomes" id="UP000799753"/>
    </source>
</evidence>
<sequence>MISTDTPPPLPSPPFFTIPGVNNLRDAALHDGGITTSTGQHIRPGILFRSAEVSKVDREGWVKMKEMGVAHVFDLRSRPEVEKGWKGITNEGESSQDVKAEWEEHLKSVGVERTWVPVFTDKDYSPERLAARYMKYMSESEEGFIQAYHDILTNAGPAFKPIYQYLSHLPAAPTPTSPPSGALIHCTAGKDRTGIFIALLLSYLGVPHPTIAAEYQLTELGLGHIRDEIVSRLLQSPGFRKWTLSQVDGGQLAGKDFVDVVYVEGGVGAEELRQVPEEALEKGRRAALRMMSAKPESILGVLELVEREWGGVEGYFRAVVGLGDGELEGLRTALVVG</sequence>
<dbReference type="PROSITE" id="PS50056">
    <property type="entry name" value="TYR_PHOSPHATASE_2"/>
    <property type="match status" value="1"/>
</dbReference>
<proteinExistence type="predicted"/>
<dbReference type="Proteomes" id="UP000799753">
    <property type="component" value="Unassembled WGS sequence"/>
</dbReference>
<gene>
    <name evidence="2" type="ORF">P280DRAFT_524514</name>
</gene>
<dbReference type="InterPro" id="IPR029021">
    <property type="entry name" value="Prot-tyrosine_phosphatase-like"/>
</dbReference>
<reference evidence="2" key="1">
    <citation type="journal article" date="2020" name="Stud. Mycol.">
        <title>101 Dothideomycetes genomes: a test case for predicting lifestyles and emergence of pathogens.</title>
        <authorList>
            <person name="Haridas S."/>
            <person name="Albert R."/>
            <person name="Binder M."/>
            <person name="Bloem J."/>
            <person name="Labutti K."/>
            <person name="Salamov A."/>
            <person name="Andreopoulos B."/>
            <person name="Baker S."/>
            <person name="Barry K."/>
            <person name="Bills G."/>
            <person name="Bluhm B."/>
            <person name="Cannon C."/>
            <person name="Castanera R."/>
            <person name="Culley D."/>
            <person name="Daum C."/>
            <person name="Ezra D."/>
            <person name="Gonzalez J."/>
            <person name="Henrissat B."/>
            <person name="Kuo A."/>
            <person name="Liang C."/>
            <person name="Lipzen A."/>
            <person name="Lutzoni F."/>
            <person name="Magnuson J."/>
            <person name="Mondo S."/>
            <person name="Nolan M."/>
            <person name="Ohm R."/>
            <person name="Pangilinan J."/>
            <person name="Park H.-J."/>
            <person name="Ramirez L."/>
            <person name="Alfaro M."/>
            <person name="Sun H."/>
            <person name="Tritt A."/>
            <person name="Yoshinaga Y."/>
            <person name="Zwiers L.-H."/>
            <person name="Turgeon B."/>
            <person name="Goodwin S."/>
            <person name="Spatafora J."/>
            <person name="Crous P."/>
            <person name="Grigoriev I."/>
        </authorList>
    </citation>
    <scope>NUCLEOTIDE SEQUENCE</scope>
    <source>
        <strain evidence="2">CBS 473.64</strain>
    </source>
</reference>
<dbReference type="GO" id="GO:0004721">
    <property type="term" value="F:phosphoprotein phosphatase activity"/>
    <property type="evidence" value="ECO:0007669"/>
    <property type="project" value="InterPro"/>
</dbReference>
<dbReference type="EMBL" id="MU006902">
    <property type="protein sequence ID" value="KAF2634036.1"/>
    <property type="molecule type" value="Genomic_DNA"/>
</dbReference>
<dbReference type="PANTHER" id="PTHR31126">
    <property type="entry name" value="TYROSINE-PROTEIN PHOSPHATASE"/>
    <property type="match status" value="1"/>
</dbReference>
<organism evidence="2 3">
    <name type="scientific">Massarina eburnea CBS 473.64</name>
    <dbReference type="NCBI Taxonomy" id="1395130"/>
    <lineage>
        <taxon>Eukaryota</taxon>
        <taxon>Fungi</taxon>
        <taxon>Dikarya</taxon>
        <taxon>Ascomycota</taxon>
        <taxon>Pezizomycotina</taxon>
        <taxon>Dothideomycetes</taxon>
        <taxon>Pleosporomycetidae</taxon>
        <taxon>Pleosporales</taxon>
        <taxon>Massarineae</taxon>
        <taxon>Massarinaceae</taxon>
        <taxon>Massarina</taxon>
    </lineage>
</organism>
<dbReference type="PROSITE" id="PS00383">
    <property type="entry name" value="TYR_PHOSPHATASE_1"/>
    <property type="match status" value="1"/>
</dbReference>
<dbReference type="SUPFAM" id="SSF52799">
    <property type="entry name" value="(Phosphotyrosine protein) phosphatases II"/>
    <property type="match status" value="2"/>
</dbReference>
<dbReference type="InterPro" id="IPR000387">
    <property type="entry name" value="Tyr_Pase_dom"/>
</dbReference>
<accession>A0A6A6RFC0</accession>
<dbReference type="Pfam" id="PF13350">
    <property type="entry name" value="Y_phosphatase3"/>
    <property type="match status" value="1"/>
</dbReference>
<dbReference type="InterPro" id="IPR016130">
    <property type="entry name" value="Tyr_Pase_AS"/>
</dbReference>
<feature type="domain" description="Tyrosine specific protein phosphatases" evidence="1">
    <location>
        <begin position="160"/>
        <end position="201"/>
    </location>
</feature>
<dbReference type="OrthoDB" id="449382at2759"/>
<dbReference type="InterPro" id="IPR026893">
    <property type="entry name" value="Tyr/Ser_Pase_IphP-type"/>
</dbReference>
<dbReference type="PANTHER" id="PTHR31126:SF1">
    <property type="entry name" value="TYROSINE SPECIFIC PROTEIN PHOSPHATASES DOMAIN-CONTAINING PROTEIN"/>
    <property type="match status" value="1"/>
</dbReference>
<name>A0A6A6RFC0_9PLEO</name>